<sequence length="231" mass="26807">MKGLKQKQMLKERLKQEGNQLNTTFKNSLKEQLERFQQNLERFLTQNRVEINKNPSLRQEFYGLCREIGVDPLISSKGYWAEMFNDIQFYYDLAVQITTVCIALRQRTGGLLEVNDCLKWVNKLRGKNQITIQDMYKAIETLKVLGNGMNIMETGDCKMLVSVPLELNIDQKFVIERARDSGFVNHAMFPDWPRARFQIAVDALISEGLVWLDQVGKEKTYYFPGHSLLSS</sequence>
<comment type="caution">
    <text evidence="3">The sequence shown here is derived from an EMBL/GenBank/DDBJ whole genome shotgun (WGS) entry which is preliminary data.</text>
</comment>
<proteinExistence type="inferred from homology"/>
<organism evidence="3 4">
    <name type="scientific">Blepharisma stoltei</name>
    <dbReference type="NCBI Taxonomy" id="1481888"/>
    <lineage>
        <taxon>Eukaryota</taxon>
        <taxon>Sar</taxon>
        <taxon>Alveolata</taxon>
        <taxon>Ciliophora</taxon>
        <taxon>Postciliodesmatophora</taxon>
        <taxon>Heterotrichea</taxon>
        <taxon>Heterotrichida</taxon>
        <taxon>Blepharismidae</taxon>
        <taxon>Blepharisma</taxon>
    </lineage>
</organism>
<gene>
    <name evidence="3" type="ORF">BSTOLATCC_MIC18925</name>
</gene>
<evidence type="ECO:0008006" key="5">
    <source>
        <dbReference type="Google" id="ProtNLM"/>
    </source>
</evidence>
<dbReference type="SUPFAM" id="SSF46785">
    <property type="entry name" value="Winged helix' DNA-binding domain"/>
    <property type="match status" value="2"/>
</dbReference>
<feature type="coiled-coil region" evidence="2">
    <location>
        <begin position="4"/>
        <end position="46"/>
    </location>
</feature>
<dbReference type="PANTHER" id="PTHR12806">
    <property type="entry name" value="EAP30 SUBUNIT OF ELL COMPLEX"/>
    <property type="match status" value="1"/>
</dbReference>
<dbReference type="Gene3D" id="6.10.140.180">
    <property type="match status" value="1"/>
</dbReference>
<comment type="similarity">
    <text evidence="1">Belongs to the SNF8 family.</text>
</comment>
<protein>
    <recommendedName>
        <fullName evidence="5">Vacuolar-sorting protein SNF8</fullName>
    </recommendedName>
</protein>
<keyword evidence="2" id="KW-0175">Coiled coil</keyword>
<evidence type="ECO:0000256" key="2">
    <source>
        <dbReference type="SAM" id="Coils"/>
    </source>
</evidence>
<dbReference type="InterPro" id="IPR036388">
    <property type="entry name" value="WH-like_DNA-bd_sf"/>
</dbReference>
<evidence type="ECO:0000256" key="1">
    <source>
        <dbReference type="ARBA" id="ARBA00009834"/>
    </source>
</evidence>
<dbReference type="EMBL" id="CAJZBQ010000018">
    <property type="protein sequence ID" value="CAG9317682.1"/>
    <property type="molecule type" value="Genomic_DNA"/>
</dbReference>
<dbReference type="AlphaFoldDB" id="A0AAU9J163"/>
<dbReference type="InterPro" id="IPR036390">
    <property type="entry name" value="WH_DNA-bd_sf"/>
</dbReference>
<dbReference type="PANTHER" id="PTHR12806:SF0">
    <property type="entry name" value="VACUOLAR-SORTING PROTEIN SNF8"/>
    <property type="match status" value="1"/>
</dbReference>
<dbReference type="Pfam" id="PF04157">
    <property type="entry name" value="EAP30"/>
    <property type="match status" value="1"/>
</dbReference>
<dbReference type="GO" id="GO:0000814">
    <property type="term" value="C:ESCRT II complex"/>
    <property type="evidence" value="ECO:0007669"/>
    <property type="project" value="InterPro"/>
</dbReference>
<evidence type="ECO:0000313" key="4">
    <source>
        <dbReference type="Proteomes" id="UP001162131"/>
    </source>
</evidence>
<name>A0AAU9J163_9CILI</name>
<accession>A0AAU9J163</accession>
<dbReference type="InterPro" id="IPR040608">
    <property type="entry name" value="Snf8/Vps36"/>
</dbReference>
<dbReference type="InterPro" id="IPR016689">
    <property type="entry name" value="ESCRT-2_cplx_Snf8"/>
</dbReference>
<dbReference type="Gene3D" id="1.10.10.10">
    <property type="entry name" value="Winged helix-like DNA-binding domain superfamily/Winged helix DNA-binding domain"/>
    <property type="match status" value="2"/>
</dbReference>
<dbReference type="Proteomes" id="UP001162131">
    <property type="component" value="Unassembled WGS sequence"/>
</dbReference>
<evidence type="ECO:0000313" key="3">
    <source>
        <dbReference type="EMBL" id="CAG9317682.1"/>
    </source>
</evidence>
<dbReference type="GO" id="GO:0043328">
    <property type="term" value="P:protein transport to vacuole involved in ubiquitin-dependent protein catabolic process via the multivesicular body sorting pathway"/>
    <property type="evidence" value="ECO:0007669"/>
    <property type="project" value="TreeGrafter"/>
</dbReference>
<keyword evidence="4" id="KW-1185">Reference proteome</keyword>
<reference evidence="3" key="1">
    <citation type="submission" date="2021-09" db="EMBL/GenBank/DDBJ databases">
        <authorList>
            <consortium name="AG Swart"/>
            <person name="Singh M."/>
            <person name="Singh A."/>
            <person name="Seah K."/>
            <person name="Emmerich C."/>
        </authorList>
    </citation>
    <scope>NUCLEOTIDE SEQUENCE</scope>
    <source>
        <strain evidence="3">ATCC30299</strain>
    </source>
</reference>